<evidence type="ECO:0000313" key="2">
    <source>
        <dbReference type="Proteomes" id="UP001165083"/>
    </source>
</evidence>
<dbReference type="AlphaFoldDB" id="A0A9W6U1T5"/>
<proteinExistence type="predicted"/>
<gene>
    <name evidence="1" type="ORF">Plil01_001130500</name>
</gene>
<organism evidence="1 2">
    <name type="scientific">Phytophthora lilii</name>
    <dbReference type="NCBI Taxonomy" id="2077276"/>
    <lineage>
        <taxon>Eukaryota</taxon>
        <taxon>Sar</taxon>
        <taxon>Stramenopiles</taxon>
        <taxon>Oomycota</taxon>
        <taxon>Peronosporomycetes</taxon>
        <taxon>Peronosporales</taxon>
        <taxon>Peronosporaceae</taxon>
        <taxon>Phytophthora</taxon>
    </lineage>
</organism>
<protein>
    <submittedName>
        <fullName evidence="1">Unnamed protein product</fullName>
    </submittedName>
</protein>
<accession>A0A9W6U1T5</accession>
<name>A0A9W6U1T5_9STRA</name>
<keyword evidence="2" id="KW-1185">Reference proteome</keyword>
<dbReference type="EMBL" id="BSXW01000646">
    <property type="protein sequence ID" value="GMF27090.1"/>
    <property type="molecule type" value="Genomic_DNA"/>
</dbReference>
<reference evidence="1" key="1">
    <citation type="submission" date="2023-04" db="EMBL/GenBank/DDBJ databases">
        <title>Phytophthora lilii NBRC 32176.</title>
        <authorList>
            <person name="Ichikawa N."/>
            <person name="Sato H."/>
            <person name="Tonouchi N."/>
        </authorList>
    </citation>
    <scope>NUCLEOTIDE SEQUENCE</scope>
    <source>
        <strain evidence="1">NBRC 32176</strain>
    </source>
</reference>
<dbReference type="OrthoDB" id="125112at2759"/>
<dbReference type="Proteomes" id="UP001165083">
    <property type="component" value="Unassembled WGS sequence"/>
</dbReference>
<sequence length="203" mass="22491">MPYARITSNIPKDSVNAVEVSSAIAKTLNEAWGVPTEFMMVQLELGVPVLLNLNDEVNSVYIPALKIDMSDAVLAELEMTAATLYMRTDSLFPQLHGQPTISFTTQDKRGDPLGTYIETMTTTPMNCPLHLAADILWRGTTKQSNDPEKVPRFVSIAEYDEAHAFVKLTGHCVFRWARYGLSATIQWLEVASSICSTLFVSTD</sequence>
<evidence type="ECO:0000313" key="1">
    <source>
        <dbReference type="EMBL" id="GMF27090.1"/>
    </source>
</evidence>
<comment type="caution">
    <text evidence="1">The sequence shown here is derived from an EMBL/GenBank/DDBJ whole genome shotgun (WGS) entry which is preliminary data.</text>
</comment>